<reference evidence="3" key="2">
    <citation type="submission" date="2015-01" db="EMBL/GenBank/DDBJ databases">
        <title>Evolutionary Origins and Diversification of the Mycorrhizal Mutualists.</title>
        <authorList>
            <consortium name="DOE Joint Genome Institute"/>
            <consortium name="Mycorrhizal Genomics Consortium"/>
            <person name="Kohler A."/>
            <person name="Kuo A."/>
            <person name="Nagy L.G."/>
            <person name="Floudas D."/>
            <person name="Copeland A."/>
            <person name="Barry K.W."/>
            <person name="Cichocki N."/>
            <person name="Veneault-Fourrey C."/>
            <person name="LaButti K."/>
            <person name="Lindquist E.A."/>
            <person name="Lipzen A."/>
            <person name="Lundell T."/>
            <person name="Morin E."/>
            <person name="Murat C."/>
            <person name="Riley R."/>
            <person name="Ohm R."/>
            <person name="Sun H."/>
            <person name="Tunlid A."/>
            <person name="Henrissat B."/>
            <person name="Grigoriev I.V."/>
            <person name="Hibbett D.S."/>
            <person name="Martin F."/>
        </authorList>
    </citation>
    <scope>NUCLEOTIDE SEQUENCE [LARGE SCALE GENOMIC DNA]</scope>
    <source>
        <strain evidence="3">F 1598</strain>
    </source>
</reference>
<evidence type="ECO:0000256" key="1">
    <source>
        <dbReference type="SAM" id="SignalP"/>
    </source>
</evidence>
<feature type="signal peptide" evidence="1">
    <location>
        <begin position="1"/>
        <end position="20"/>
    </location>
</feature>
<keyword evidence="3" id="KW-1185">Reference proteome</keyword>
<proteinExistence type="predicted"/>
<reference evidence="2 3" key="1">
    <citation type="submission" date="2014-04" db="EMBL/GenBank/DDBJ databases">
        <authorList>
            <consortium name="DOE Joint Genome Institute"/>
            <person name="Kuo A."/>
            <person name="Tarkka M."/>
            <person name="Buscot F."/>
            <person name="Kohler A."/>
            <person name="Nagy L.G."/>
            <person name="Floudas D."/>
            <person name="Copeland A."/>
            <person name="Barry K.W."/>
            <person name="Cichocki N."/>
            <person name="Veneault-Fourrey C."/>
            <person name="LaButti K."/>
            <person name="Lindquist E.A."/>
            <person name="Lipzen A."/>
            <person name="Lundell T."/>
            <person name="Morin E."/>
            <person name="Murat C."/>
            <person name="Sun H."/>
            <person name="Tunlid A."/>
            <person name="Henrissat B."/>
            <person name="Grigoriev I.V."/>
            <person name="Hibbett D.S."/>
            <person name="Martin F."/>
            <person name="Nordberg H.P."/>
            <person name="Cantor M.N."/>
            <person name="Hua S.X."/>
        </authorList>
    </citation>
    <scope>NUCLEOTIDE SEQUENCE [LARGE SCALE GENOMIC DNA]</scope>
    <source>
        <strain evidence="2 3">F 1598</strain>
    </source>
</reference>
<dbReference type="HOGENOM" id="CLU_2184971_0_0_1"/>
<dbReference type="EMBL" id="KN833058">
    <property type="protein sequence ID" value="KIM74641.1"/>
    <property type="molecule type" value="Genomic_DNA"/>
</dbReference>
<gene>
    <name evidence="2" type="ORF">PILCRDRAFT_14301</name>
</gene>
<feature type="chain" id="PRO_5002164107" evidence="1">
    <location>
        <begin position="21"/>
        <end position="109"/>
    </location>
</feature>
<accession>A0A0C3F441</accession>
<evidence type="ECO:0000313" key="2">
    <source>
        <dbReference type="EMBL" id="KIM74641.1"/>
    </source>
</evidence>
<dbReference type="InParanoid" id="A0A0C3F441"/>
<organism evidence="2 3">
    <name type="scientific">Piloderma croceum (strain F 1598)</name>
    <dbReference type="NCBI Taxonomy" id="765440"/>
    <lineage>
        <taxon>Eukaryota</taxon>
        <taxon>Fungi</taxon>
        <taxon>Dikarya</taxon>
        <taxon>Basidiomycota</taxon>
        <taxon>Agaricomycotina</taxon>
        <taxon>Agaricomycetes</taxon>
        <taxon>Agaricomycetidae</taxon>
        <taxon>Atheliales</taxon>
        <taxon>Atheliaceae</taxon>
        <taxon>Piloderma</taxon>
    </lineage>
</organism>
<dbReference type="Proteomes" id="UP000054166">
    <property type="component" value="Unassembled WGS sequence"/>
</dbReference>
<name>A0A0C3F441_PILCF</name>
<keyword evidence="1" id="KW-0732">Signal</keyword>
<evidence type="ECO:0000313" key="3">
    <source>
        <dbReference type="Proteomes" id="UP000054166"/>
    </source>
</evidence>
<sequence length="109" mass="11371">MKPTSLFLAVGLAVCQLVAAAPTGPEIQVHWWTQPNYNGEDGSDNADPGSCEDLESKYVNQIQSVQVTGGSCTFFTAVGCFGTNTTLVGANPILPAAINSQTASYQCAL</sequence>
<dbReference type="AlphaFoldDB" id="A0A0C3F441"/>
<protein>
    <submittedName>
        <fullName evidence="2">Uncharacterized protein</fullName>
    </submittedName>
</protein>